<sequence length="273" mass="30554">MLRVAERFGVSSTLMAQVCRSLDVPRPSRGHWAKLSHGKHSPQPPLPPIGPGVPLGWRPGEKLASRSPLPKPPVRRPRRIAQEGPGDRLHPVLVGAAEVFASGRLIEQDFLKPGKRQLADVVVSKGMLGAAFAVFNELLHGLEQAGYPVMLAPKDRTYWRSAVDERESPGKLVNRRHPALWSPSRPTLVFVGTVAIGLTLAELTETKEARRVGDQYLPLDQAEKYRPRSGWPQWSWTIQHAFATGRLCLQVYSPYPGTHWIHRWVERKPGELR</sequence>
<gene>
    <name evidence="2" type="ORF">NJF43_05415</name>
</gene>
<dbReference type="Proteomes" id="UP001165292">
    <property type="component" value="Unassembled WGS sequence"/>
</dbReference>
<feature type="compositionally biased region" description="Pro residues" evidence="1">
    <location>
        <begin position="42"/>
        <end position="51"/>
    </location>
</feature>
<dbReference type="AlphaFoldDB" id="A0AA42BDE4"/>
<accession>A0AA42BDE4</accession>
<protein>
    <submittedName>
        <fullName evidence="2">Uncharacterized protein</fullName>
    </submittedName>
</protein>
<feature type="compositionally biased region" description="Basic residues" evidence="1">
    <location>
        <begin position="30"/>
        <end position="40"/>
    </location>
</feature>
<name>A0AA42BDE4_9GAMM</name>
<evidence type="ECO:0000313" key="2">
    <source>
        <dbReference type="EMBL" id="MCO7544194.1"/>
    </source>
</evidence>
<comment type="caution">
    <text evidence="2">The sequence shown here is derived from an EMBL/GenBank/DDBJ whole genome shotgun (WGS) entry which is preliminary data.</text>
</comment>
<reference evidence="2" key="1">
    <citation type="submission" date="2022-06" db="EMBL/GenBank/DDBJ databases">
        <title>Detection of beta-lactamases in bacteria of animal origin.</title>
        <authorList>
            <person name="Mlynarcik P."/>
            <person name="Zdarska V."/>
            <person name="Chudobova H."/>
            <person name="Prochazkova P."/>
            <person name="Hricova K."/>
            <person name="Mezerova K."/>
            <person name="Bardon J."/>
            <person name="Dolejska M."/>
            <person name="Sukkar I."/>
            <person name="Kolar M."/>
        </authorList>
    </citation>
    <scope>NUCLEOTIDE SEQUENCE</scope>
    <source>
        <strain evidence="2">S 300-3</strain>
    </source>
</reference>
<dbReference type="RefSeq" id="WP_253162468.1">
    <property type="nucleotide sequence ID" value="NZ_JAMYBS010000004.1"/>
</dbReference>
<evidence type="ECO:0000256" key="1">
    <source>
        <dbReference type="SAM" id="MobiDB-lite"/>
    </source>
</evidence>
<proteinExistence type="predicted"/>
<feature type="region of interest" description="Disordered" evidence="1">
    <location>
        <begin position="30"/>
        <end position="87"/>
    </location>
</feature>
<evidence type="ECO:0000313" key="3">
    <source>
        <dbReference type="Proteomes" id="UP001165292"/>
    </source>
</evidence>
<organism evidence="2 3">
    <name type="scientific">Stutzerimonas nitrititolerans</name>
    <dbReference type="NCBI Taxonomy" id="2482751"/>
    <lineage>
        <taxon>Bacteria</taxon>
        <taxon>Pseudomonadati</taxon>
        <taxon>Pseudomonadota</taxon>
        <taxon>Gammaproteobacteria</taxon>
        <taxon>Pseudomonadales</taxon>
        <taxon>Pseudomonadaceae</taxon>
        <taxon>Stutzerimonas</taxon>
    </lineage>
</organism>
<dbReference type="EMBL" id="JAMYBS010000004">
    <property type="protein sequence ID" value="MCO7544194.1"/>
    <property type="molecule type" value="Genomic_DNA"/>
</dbReference>